<sequence>MSINWVMLASSSNPTSPAPTLPYIPLPNEQTLYTSSPRVALNINIPAHFPGKQQQPFSRSSSGGQLYLTTRRIIFLPDKSTPQLQSFAAPILSLHDSHVTAPWFGPNVWAAALQPTEGGGIPIPPGGVAELKFTFKEGGAFDFQTRYERIRERLQQAVEAARSNGDAPNGGIGAASGMEEAGVHLEDLPAYQEESDGPLMPPIASVRPVAQANGGDSSSSRTAQTIPSEPPPNYEEAQTAGPHGDDAGRANAAA</sequence>
<dbReference type="GO" id="GO:0005634">
    <property type="term" value="C:nucleus"/>
    <property type="evidence" value="ECO:0007669"/>
    <property type="project" value="TreeGrafter"/>
</dbReference>
<dbReference type="AlphaFoldDB" id="A0A6A6PFD1"/>
<dbReference type="GO" id="GO:0031490">
    <property type="term" value="F:chromatin DNA binding"/>
    <property type="evidence" value="ECO:0007669"/>
    <property type="project" value="TreeGrafter"/>
</dbReference>
<reference evidence="2" key="1">
    <citation type="journal article" date="2020" name="Stud. Mycol.">
        <title>101 Dothideomycetes genomes: a test case for predicting lifestyles and emergence of pathogens.</title>
        <authorList>
            <person name="Haridas S."/>
            <person name="Albert R."/>
            <person name="Binder M."/>
            <person name="Bloem J."/>
            <person name="Labutti K."/>
            <person name="Salamov A."/>
            <person name="Andreopoulos B."/>
            <person name="Baker S."/>
            <person name="Barry K."/>
            <person name="Bills G."/>
            <person name="Bluhm B."/>
            <person name="Cannon C."/>
            <person name="Castanera R."/>
            <person name="Culley D."/>
            <person name="Daum C."/>
            <person name="Ezra D."/>
            <person name="Gonzalez J."/>
            <person name="Henrissat B."/>
            <person name="Kuo A."/>
            <person name="Liang C."/>
            <person name="Lipzen A."/>
            <person name="Lutzoni F."/>
            <person name="Magnuson J."/>
            <person name="Mondo S."/>
            <person name="Nolan M."/>
            <person name="Ohm R."/>
            <person name="Pangilinan J."/>
            <person name="Park H.-J."/>
            <person name="Ramirez L."/>
            <person name="Alfaro M."/>
            <person name="Sun H."/>
            <person name="Tritt A."/>
            <person name="Yoshinaga Y."/>
            <person name="Zwiers L.-H."/>
            <person name="Turgeon B."/>
            <person name="Goodwin S."/>
            <person name="Spatafora J."/>
            <person name="Crous P."/>
            <person name="Grigoriev I."/>
        </authorList>
    </citation>
    <scope>NUCLEOTIDE SEQUENCE</scope>
    <source>
        <strain evidence="2">CBS 113389</strain>
    </source>
</reference>
<dbReference type="GeneID" id="54476009"/>
<organism evidence="2 3">
    <name type="scientific">Neohortaea acidophila</name>
    <dbReference type="NCBI Taxonomy" id="245834"/>
    <lineage>
        <taxon>Eukaryota</taxon>
        <taxon>Fungi</taxon>
        <taxon>Dikarya</taxon>
        <taxon>Ascomycota</taxon>
        <taxon>Pezizomycotina</taxon>
        <taxon>Dothideomycetes</taxon>
        <taxon>Dothideomycetidae</taxon>
        <taxon>Mycosphaerellales</taxon>
        <taxon>Teratosphaeriaceae</taxon>
        <taxon>Neohortaea</taxon>
    </lineage>
</organism>
<evidence type="ECO:0000313" key="3">
    <source>
        <dbReference type="Proteomes" id="UP000799767"/>
    </source>
</evidence>
<evidence type="ECO:0000313" key="2">
    <source>
        <dbReference type="EMBL" id="KAF2478476.1"/>
    </source>
</evidence>
<dbReference type="GO" id="GO:0003713">
    <property type="term" value="F:transcription coactivator activity"/>
    <property type="evidence" value="ECO:0007669"/>
    <property type="project" value="InterPro"/>
</dbReference>
<protein>
    <recommendedName>
        <fullName evidence="4">WW-domain ligand protein-domain-containing protein</fullName>
    </recommendedName>
</protein>
<dbReference type="InterPro" id="IPR044852">
    <property type="entry name" value="WBP2-like"/>
</dbReference>
<dbReference type="Proteomes" id="UP000799767">
    <property type="component" value="Unassembled WGS sequence"/>
</dbReference>
<dbReference type="SUPFAM" id="SSF50729">
    <property type="entry name" value="PH domain-like"/>
    <property type="match status" value="1"/>
</dbReference>
<dbReference type="RefSeq" id="XP_033585046.1">
    <property type="nucleotide sequence ID" value="XM_033735007.1"/>
</dbReference>
<gene>
    <name evidence="2" type="ORF">BDY17DRAFT_306211</name>
</gene>
<keyword evidence="3" id="KW-1185">Reference proteome</keyword>
<evidence type="ECO:0000256" key="1">
    <source>
        <dbReference type="SAM" id="MobiDB-lite"/>
    </source>
</evidence>
<feature type="region of interest" description="Disordered" evidence="1">
    <location>
        <begin position="192"/>
        <end position="254"/>
    </location>
</feature>
<dbReference type="PANTHER" id="PTHR31606:SF1">
    <property type="entry name" value="WW DOMAIN BINDING PROTEIN 2, ISOFORM E"/>
    <property type="match status" value="1"/>
</dbReference>
<accession>A0A6A6PFD1</accession>
<dbReference type="PANTHER" id="PTHR31606">
    <property type="entry name" value="WW DOMAIN BINDING PROTEIN 2, ISOFORM E"/>
    <property type="match status" value="1"/>
</dbReference>
<proteinExistence type="predicted"/>
<dbReference type="EMBL" id="MU001648">
    <property type="protein sequence ID" value="KAF2478476.1"/>
    <property type="molecule type" value="Genomic_DNA"/>
</dbReference>
<evidence type="ECO:0008006" key="4">
    <source>
        <dbReference type="Google" id="ProtNLM"/>
    </source>
</evidence>
<feature type="compositionally biased region" description="Polar residues" evidence="1">
    <location>
        <begin position="214"/>
        <end position="227"/>
    </location>
</feature>
<dbReference type="CDD" id="cd13214">
    <property type="entry name" value="PH-GRAM_WBP2"/>
    <property type="match status" value="1"/>
</dbReference>
<dbReference type="OrthoDB" id="1259151at2759"/>
<name>A0A6A6PFD1_9PEZI</name>